<feature type="domain" description="AraC effector-binding" evidence="1">
    <location>
        <begin position="9"/>
        <end position="160"/>
    </location>
</feature>
<dbReference type="AlphaFoldDB" id="A0A1G9LPG9"/>
<dbReference type="STRING" id="990371.SAMN05421813_10112"/>
<accession>A0A1G9LPG9</accession>
<dbReference type="Pfam" id="PF06445">
    <property type="entry name" value="GyrI-like"/>
    <property type="match status" value="1"/>
</dbReference>
<dbReference type="Proteomes" id="UP000199226">
    <property type="component" value="Unassembled WGS sequence"/>
</dbReference>
<sequence length="160" mass="18489">MLQDTIKKTNVVLEKVLLEPFNVLLIRETTGLSALSMIFEADYGEIFSFIKKNDLKAGRVMAFYLDYEDPVTLEAGVEVDRIPGYLNGRIESKFVAGGEAVLAHYTGPYEEMETPYNEIKKWLKENNREARELPFEVYLNDPSQVKDKHELKTDIYQFLK</sequence>
<dbReference type="EMBL" id="FNHH01000001">
    <property type="protein sequence ID" value="SDL63385.1"/>
    <property type="molecule type" value="Genomic_DNA"/>
</dbReference>
<dbReference type="InterPro" id="IPR029442">
    <property type="entry name" value="GyrI-like"/>
</dbReference>
<organism evidence="2 3">
    <name type="scientific">Daejeonella rubra</name>
    <dbReference type="NCBI Taxonomy" id="990371"/>
    <lineage>
        <taxon>Bacteria</taxon>
        <taxon>Pseudomonadati</taxon>
        <taxon>Bacteroidota</taxon>
        <taxon>Sphingobacteriia</taxon>
        <taxon>Sphingobacteriales</taxon>
        <taxon>Sphingobacteriaceae</taxon>
        <taxon>Daejeonella</taxon>
    </lineage>
</organism>
<keyword evidence="3" id="KW-1185">Reference proteome</keyword>
<reference evidence="3" key="1">
    <citation type="submission" date="2016-10" db="EMBL/GenBank/DDBJ databases">
        <authorList>
            <person name="Varghese N."/>
            <person name="Submissions S."/>
        </authorList>
    </citation>
    <scope>NUCLEOTIDE SEQUENCE [LARGE SCALE GENOMIC DNA]</scope>
    <source>
        <strain evidence="3">DSM 24536</strain>
    </source>
</reference>
<gene>
    <name evidence="2" type="ORF">SAMN05421813_10112</name>
</gene>
<evidence type="ECO:0000313" key="2">
    <source>
        <dbReference type="EMBL" id="SDL63385.1"/>
    </source>
</evidence>
<dbReference type="SUPFAM" id="SSF55136">
    <property type="entry name" value="Probable bacterial effector-binding domain"/>
    <property type="match status" value="1"/>
</dbReference>
<dbReference type="Gene3D" id="3.20.80.10">
    <property type="entry name" value="Regulatory factor, effector binding domain"/>
    <property type="match status" value="1"/>
</dbReference>
<proteinExistence type="predicted"/>
<dbReference type="InterPro" id="IPR010499">
    <property type="entry name" value="AraC_E-bd"/>
</dbReference>
<name>A0A1G9LPG9_9SPHI</name>
<dbReference type="InterPro" id="IPR011256">
    <property type="entry name" value="Reg_factor_effector_dom_sf"/>
</dbReference>
<evidence type="ECO:0000259" key="1">
    <source>
        <dbReference type="SMART" id="SM00871"/>
    </source>
</evidence>
<dbReference type="RefSeq" id="WP_090697248.1">
    <property type="nucleotide sequence ID" value="NZ_FNHH01000001.1"/>
</dbReference>
<dbReference type="SMART" id="SM00871">
    <property type="entry name" value="AraC_E_bind"/>
    <property type="match status" value="1"/>
</dbReference>
<protein>
    <submittedName>
        <fullName evidence="2">Effector-binding domain-containing protein</fullName>
    </submittedName>
</protein>
<dbReference type="OrthoDB" id="9807923at2"/>
<evidence type="ECO:0000313" key="3">
    <source>
        <dbReference type="Proteomes" id="UP000199226"/>
    </source>
</evidence>